<dbReference type="PRINTS" id="PR00070">
    <property type="entry name" value="DHFR"/>
</dbReference>
<evidence type="ECO:0000256" key="3">
    <source>
        <dbReference type="ARBA" id="ARBA00012856"/>
    </source>
</evidence>
<dbReference type="PROSITE" id="PS00075">
    <property type="entry name" value="DHFR_1"/>
    <property type="match status" value="1"/>
</dbReference>
<accession>A0ABW0ZH59</accession>
<dbReference type="PIRSF" id="PIRSF000194">
    <property type="entry name" value="DHFR"/>
    <property type="match status" value="1"/>
</dbReference>
<comment type="pathway">
    <text evidence="1 7">Cofactor biosynthesis; tetrahydrofolate biosynthesis; 5,6,7,8-tetrahydrofolate from 7,8-dihydrofolate: step 1/1.</text>
</comment>
<dbReference type="RefSeq" id="WP_136433209.1">
    <property type="nucleotide sequence ID" value="NZ_JBHSNS010000007.1"/>
</dbReference>
<protein>
    <recommendedName>
        <fullName evidence="3 7">Dihydrofolate reductase</fullName>
        <ecNumber evidence="3 7">1.5.1.3</ecNumber>
    </recommendedName>
</protein>
<gene>
    <name evidence="10" type="ORF">ACFPQB_15060</name>
</gene>
<keyword evidence="5 7" id="KW-0521">NADP</keyword>
<feature type="domain" description="DHFR" evidence="9">
    <location>
        <begin position="7"/>
        <end position="173"/>
    </location>
</feature>
<reference evidence="11" key="1">
    <citation type="journal article" date="2019" name="Int. J. Syst. Evol. Microbiol.">
        <title>The Global Catalogue of Microorganisms (GCM) 10K type strain sequencing project: providing services to taxonomists for standard genome sequencing and annotation.</title>
        <authorList>
            <consortium name="The Broad Institute Genomics Platform"/>
            <consortium name="The Broad Institute Genome Sequencing Center for Infectious Disease"/>
            <person name="Wu L."/>
            <person name="Ma J."/>
        </authorList>
    </citation>
    <scope>NUCLEOTIDE SEQUENCE [LARGE SCALE GENOMIC DNA]</scope>
    <source>
        <strain evidence="11">YIM 94188</strain>
    </source>
</reference>
<comment type="caution">
    <text evidence="10">The sequence shown here is derived from an EMBL/GenBank/DDBJ whole genome shotgun (WGS) entry which is preliminary data.</text>
</comment>
<organism evidence="10 11">
    <name type="scientific">Nocardioides vastitatis</name>
    <dbReference type="NCBI Taxonomy" id="2568655"/>
    <lineage>
        <taxon>Bacteria</taxon>
        <taxon>Bacillati</taxon>
        <taxon>Actinomycetota</taxon>
        <taxon>Actinomycetes</taxon>
        <taxon>Propionibacteriales</taxon>
        <taxon>Nocardioidaceae</taxon>
        <taxon>Nocardioides</taxon>
    </lineage>
</organism>
<evidence type="ECO:0000313" key="10">
    <source>
        <dbReference type="EMBL" id="MFC5730241.1"/>
    </source>
</evidence>
<keyword evidence="11" id="KW-1185">Reference proteome</keyword>
<evidence type="ECO:0000313" key="11">
    <source>
        <dbReference type="Proteomes" id="UP001596072"/>
    </source>
</evidence>
<dbReference type="EC" id="1.5.1.3" evidence="3 7"/>
<dbReference type="InterPro" id="IPR012259">
    <property type="entry name" value="DHFR"/>
</dbReference>
<evidence type="ECO:0000256" key="6">
    <source>
        <dbReference type="ARBA" id="ARBA00023002"/>
    </source>
</evidence>
<dbReference type="SUPFAM" id="SSF53597">
    <property type="entry name" value="Dihydrofolate reductase-like"/>
    <property type="match status" value="1"/>
</dbReference>
<evidence type="ECO:0000259" key="9">
    <source>
        <dbReference type="PROSITE" id="PS51330"/>
    </source>
</evidence>
<keyword evidence="4 7" id="KW-0554">One-carbon metabolism</keyword>
<dbReference type="Proteomes" id="UP001596072">
    <property type="component" value="Unassembled WGS sequence"/>
</dbReference>
<dbReference type="Gene3D" id="3.40.430.10">
    <property type="entry name" value="Dihydrofolate Reductase, subunit A"/>
    <property type="match status" value="1"/>
</dbReference>
<evidence type="ECO:0000256" key="8">
    <source>
        <dbReference type="RuleBase" id="RU004474"/>
    </source>
</evidence>
<comment type="catalytic activity">
    <reaction evidence="7">
        <text>(6S)-5,6,7,8-tetrahydrofolate + NADP(+) = 7,8-dihydrofolate + NADPH + H(+)</text>
        <dbReference type="Rhea" id="RHEA:15009"/>
        <dbReference type="ChEBI" id="CHEBI:15378"/>
        <dbReference type="ChEBI" id="CHEBI:57451"/>
        <dbReference type="ChEBI" id="CHEBI:57453"/>
        <dbReference type="ChEBI" id="CHEBI:57783"/>
        <dbReference type="ChEBI" id="CHEBI:58349"/>
        <dbReference type="EC" id="1.5.1.3"/>
    </reaction>
</comment>
<dbReference type="InterPro" id="IPR017925">
    <property type="entry name" value="DHFR_CS"/>
</dbReference>
<evidence type="ECO:0000256" key="7">
    <source>
        <dbReference type="PIRNR" id="PIRNR000194"/>
    </source>
</evidence>
<dbReference type="CDD" id="cd00209">
    <property type="entry name" value="DHFR"/>
    <property type="match status" value="1"/>
</dbReference>
<evidence type="ECO:0000256" key="4">
    <source>
        <dbReference type="ARBA" id="ARBA00022563"/>
    </source>
</evidence>
<dbReference type="PROSITE" id="PS51330">
    <property type="entry name" value="DHFR_2"/>
    <property type="match status" value="1"/>
</dbReference>
<sequence length="173" mass="18870">MTPAGRTVTMVAAVAENGVIGAEKGIPWRLPEDFAHFKRTTMGHALILGRTTHEGIGKPLPGRETIVLTSNPDWTDEGVHVAHTITEALGLADELAADRPGMQVMIGGGAAVYDAAMPYADVQVISEVHQAPEGDTHYPEFSRNRWREIRRESHEGFDIVWWERVFACGGAEG</sequence>
<comment type="function">
    <text evidence="7">Key enzyme in folate metabolism. Catalyzes an essential reaction for de novo glycine and purine synthesis, and for DNA precursor synthesis.</text>
</comment>
<dbReference type="EMBL" id="JBHSNS010000007">
    <property type="protein sequence ID" value="MFC5730241.1"/>
    <property type="molecule type" value="Genomic_DNA"/>
</dbReference>
<dbReference type="InterPro" id="IPR024072">
    <property type="entry name" value="DHFR-like_dom_sf"/>
</dbReference>
<proteinExistence type="inferred from homology"/>
<keyword evidence="6 7" id="KW-0560">Oxidoreductase</keyword>
<dbReference type="Pfam" id="PF00186">
    <property type="entry name" value="DHFR_1"/>
    <property type="match status" value="1"/>
</dbReference>
<evidence type="ECO:0000256" key="5">
    <source>
        <dbReference type="ARBA" id="ARBA00022857"/>
    </source>
</evidence>
<evidence type="ECO:0000256" key="2">
    <source>
        <dbReference type="ARBA" id="ARBA00009539"/>
    </source>
</evidence>
<name>A0ABW0ZH59_9ACTN</name>
<dbReference type="PANTHER" id="PTHR48069:SF3">
    <property type="entry name" value="DIHYDROFOLATE REDUCTASE"/>
    <property type="match status" value="1"/>
</dbReference>
<comment type="similarity">
    <text evidence="2 7 8">Belongs to the dihydrofolate reductase family.</text>
</comment>
<dbReference type="GO" id="GO:0004146">
    <property type="term" value="F:dihydrofolate reductase activity"/>
    <property type="evidence" value="ECO:0007669"/>
    <property type="project" value="UniProtKB-EC"/>
</dbReference>
<dbReference type="InterPro" id="IPR001796">
    <property type="entry name" value="DHFR_dom"/>
</dbReference>
<dbReference type="PANTHER" id="PTHR48069">
    <property type="entry name" value="DIHYDROFOLATE REDUCTASE"/>
    <property type="match status" value="1"/>
</dbReference>
<evidence type="ECO:0000256" key="1">
    <source>
        <dbReference type="ARBA" id="ARBA00004903"/>
    </source>
</evidence>